<protein>
    <submittedName>
        <fullName evidence="3">Restriction system protein</fullName>
    </submittedName>
</protein>
<evidence type="ECO:0000313" key="4">
    <source>
        <dbReference type="Proteomes" id="UP000186513"/>
    </source>
</evidence>
<feature type="domain" description="Restriction endonuclease type IV Mrr" evidence="2">
    <location>
        <begin position="90"/>
        <end position="195"/>
    </location>
</feature>
<proteinExistence type="predicted"/>
<dbReference type="GO" id="GO:0009307">
    <property type="term" value="P:DNA restriction-modification system"/>
    <property type="evidence" value="ECO:0007669"/>
    <property type="project" value="InterPro"/>
</dbReference>
<dbReference type="GO" id="GO:0015666">
    <property type="term" value="F:restriction endodeoxyribonuclease activity"/>
    <property type="evidence" value="ECO:0007669"/>
    <property type="project" value="TreeGrafter"/>
</dbReference>
<evidence type="ECO:0000256" key="1">
    <source>
        <dbReference type="SAM" id="Phobius"/>
    </source>
</evidence>
<dbReference type="Gene3D" id="3.30.65.10">
    <property type="entry name" value="Bacterial Topoisomerase I, domain 1"/>
    <property type="match status" value="1"/>
</dbReference>
<dbReference type="EMBL" id="FPKR01000007">
    <property type="protein sequence ID" value="SFZ76468.1"/>
    <property type="molecule type" value="Genomic_DNA"/>
</dbReference>
<evidence type="ECO:0000313" key="3">
    <source>
        <dbReference type="EMBL" id="SFZ76468.1"/>
    </source>
</evidence>
<reference evidence="3 4" key="1">
    <citation type="submission" date="2016-11" db="EMBL/GenBank/DDBJ databases">
        <authorList>
            <person name="Jaros S."/>
            <person name="Januszkiewicz K."/>
            <person name="Wedrychowicz H."/>
        </authorList>
    </citation>
    <scope>NUCLEOTIDE SEQUENCE [LARGE SCALE GENOMIC DNA]</scope>
    <source>
        <strain evidence="3 4">DSM 18899</strain>
    </source>
</reference>
<dbReference type="PANTHER" id="PTHR30015">
    <property type="entry name" value="MRR RESTRICTION SYSTEM PROTEIN"/>
    <property type="match status" value="1"/>
</dbReference>
<dbReference type="RefSeq" id="WP_072428484.1">
    <property type="nucleotide sequence ID" value="NZ_FPKR01000007.1"/>
</dbReference>
<dbReference type="PANTHER" id="PTHR30015:SF7">
    <property type="entry name" value="TYPE IV METHYL-DIRECTED RESTRICTION ENZYME ECOKMRR"/>
    <property type="match status" value="1"/>
</dbReference>
<dbReference type="AlphaFoldDB" id="A0A1K2HI16"/>
<gene>
    <name evidence="3" type="ORF">SAMN02745887_01971</name>
</gene>
<keyword evidence="1" id="KW-1133">Transmembrane helix</keyword>
<keyword evidence="1" id="KW-0472">Membrane</keyword>
<dbReference type="Pfam" id="PF04471">
    <property type="entry name" value="Mrr_cat"/>
    <property type="match status" value="1"/>
</dbReference>
<dbReference type="STRING" id="1121279.SAMN02745887_01971"/>
<dbReference type="SUPFAM" id="SSF52980">
    <property type="entry name" value="Restriction endonuclease-like"/>
    <property type="match status" value="1"/>
</dbReference>
<name>A0A1K2HI16_9NEIS</name>
<evidence type="ECO:0000259" key="2">
    <source>
        <dbReference type="Pfam" id="PF04471"/>
    </source>
</evidence>
<dbReference type="GO" id="GO:0003677">
    <property type="term" value="F:DNA binding"/>
    <property type="evidence" value="ECO:0007669"/>
    <property type="project" value="InterPro"/>
</dbReference>
<organism evidence="3 4">
    <name type="scientific">Chitinimonas taiwanensis DSM 18899</name>
    <dbReference type="NCBI Taxonomy" id="1121279"/>
    <lineage>
        <taxon>Bacteria</taxon>
        <taxon>Pseudomonadati</taxon>
        <taxon>Pseudomonadota</taxon>
        <taxon>Betaproteobacteria</taxon>
        <taxon>Neisseriales</taxon>
        <taxon>Chitinibacteraceae</taxon>
        <taxon>Chitinimonas</taxon>
    </lineage>
</organism>
<feature type="transmembrane region" description="Helical" evidence="1">
    <location>
        <begin position="55"/>
        <end position="74"/>
    </location>
</feature>
<dbReference type="InterPro" id="IPR052906">
    <property type="entry name" value="Type_IV_Methyl-Rstrct_Enzyme"/>
</dbReference>
<dbReference type="InterPro" id="IPR011335">
    <property type="entry name" value="Restrct_endonuc-II-like"/>
</dbReference>
<keyword evidence="1" id="KW-0812">Transmembrane</keyword>
<sequence>MDRRRKHHVQAAWRSLIAMPVWPAPMLAALSFLLCNALADSPMLAALPAAHWFAWLQYLLPALWLGLGGLLLLARRRGLAASQRQRRLFDGMRRSQFDALLVEALRLRGYQLLDQRPAGELRVEKAGRVWLVHSQAWRSNRVGLASVRDLYWLMQAEGVTQGMLVTAGMFSARAEQFALARGIRLIDGPVLRRLLQGVSLPSISAEQSPPPAPACPGCGGDMVWRVARQGQHAGKAFWGCMAYPACCGVQVAAKAD</sequence>
<dbReference type="OrthoDB" id="5782056at2"/>
<dbReference type="InterPro" id="IPR007560">
    <property type="entry name" value="Restrct_endonuc_IV_Mrr"/>
</dbReference>
<keyword evidence="4" id="KW-1185">Reference proteome</keyword>
<accession>A0A1K2HI16</accession>
<dbReference type="Proteomes" id="UP000186513">
    <property type="component" value="Unassembled WGS sequence"/>
</dbReference>